<evidence type="ECO:0000256" key="3">
    <source>
        <dbReference type="ARBA" id="ARBA00023163"/>
    </source>
</evidence>
<dbReference type="PROSITE" id="PS00041">
    <property type="entry name" value="HTH_ARAC_FAMILY_1"/>
    <property type="match status" value="1"/>
</dbReference>
<dbReference type="InterPro" id="IPR018062">
    <property type="entry name" value="HTH_AraC-typ_CS"/>
</dbReference>
<dbReference type="PROSITE" id="PS01124">
    <property type="entry name" value="HTH_ARAC_FAMILY_2"/>
    <property type="match status" value="1"/>
</dbReference>
<protein>
    <submittedName>
        <fullName evidence="5">Helix-turn-helix transcriptional regulator</fullName>
    </submittedName>
</protein>
<dbReference type="InterPro" id="IPR009057">
    <property type="entry name" value="Homeodomain-like_sf"/>
</dbReference>
<proteinExistence type="predicted"/>
<reference evidence="5 6" key="1">
    <citation type="submission" date="2023-02" db="EMBL/GenBank/DDBJ databases">
        <title>Devosia algicola sp. nov., isolated from the phycosphere of marine algae.</title>
        <authorList>
            <person name="Kim J.M."/>
            <person name="Lee J.K."/>
            <person name="Choi B.J."/>
            <person name="Bayburt H."/>
            <person name="Jeon C.O."/>
        </authorList>
    </citation>
    <scope>NUCLEOTIDE SEQUENCE [LARGE SCALE GENOMIC DNA]</scope>
    <source>
        <strain evidence="5 6">G20-9</strain>
    </source>
</reference>
<evidence type="ECO:0000256" key="1">
    <source>
        <dbReference type="ARBA" id="ARBA00023015"/>
    </source>
</evidence>
<dbReference type="InterPro" id="IPR053142">
    <property type="entry name" value="PchR_regulatory_protein"/>
</dbReference>
<sequence length="268" mass="29492">MEYDLDPTSLVLRDHRFGRFDRRLRIGPVVWSFHDLLWIHEGKAHIEFTQLGTGLDLVAPGGVLILPNTQFEGSAGAAFATASICHFEVPQAEGHQFGGPGILLPHKGESLHLQNQIRLALQLARRAGAAPLGRRQRLLVSILDGFDLSHGVEQVENFTDKDRLAMAWDVAARSLGKMRSLSDVARTLGIGESALRTLHRTIWGTSAGEYLRELRLRKAEELLATTGFGLAEIAQAVGYGHPATLSAAFRKSRGKTPGQYRQWSNPFA</sequence>
<dbReference type="PANTHER" id="PTHR47893">
    <property type="entry name" value="REGULATORY PROTEIN PCHR"/>
    <property type="match status" value="1"/>
</dbReference>
<dbReference type="RefSeq" id="WP_282219006.1">
    <property type="nucleotide sequence ID" value="NZ_CP118246.1"/>
</dbReference>
<keyword evidence="6" id="KW-1185">Reference proteome</keyword>
<keyword evidence="3" id="KW-0804">Transcription</keyword>
<dbReference type="PANTHER" id="PTHR47893:SF1">
    <property type="entry name" value="REGULATORY PROTEIN PCHR"/>
    <property type="match status" value="1"/>
</dbReference>
<evidence type="ECO:0000313" key="5">
    <source>
        <dbReference type="EMBL" id="WDR02604.1"/>
    </source>
</evidence>
<dbReference type="Gene3D" id="1.10.10.60">
    <property type="entry name" value="Homeodomain-like"/>
    <property type="match status" value="1"/>
</dbReference>
<name>A0ABY7YNI6_9HYPH</name>
<feature type="domain" description="HTH araC/xylS-type" evidence="4">
    <location>
        <begin position="165"/>
        <end position="263"/>
    </location>
</feature>
<accession>A0ABY7YNI6</accession>
<gene>
    <name evidence="5" type="ORF">PSQ19_18820</name>
</gene>
<organism evidence="5 6">
    <name type="scientific">Devosia algicola</name>
    <dbReference type="NCBI Taxonomy" id="3026418"/>
    <lineage>
        <taxon>Bacteria</taxon>
        <taxon>Pseudomonadati</taxon>
        <taxon>Pseudomonadota</taxon>
        <taxon>Alphaproteobacteria</taxon>
        <taxon>Hyphomicrobiales</taxon>
        <taxon>Devosiaceae</taxon>
        <taxon>Devosia</taxon>
    </lineage>
</organism>
<dbReference type="InterPro" id="IPR018060">
    <property type="entry name" value="HTH_AraC"/>
</dbReference>
<dbReference type="EMBL" id="CP118246">
    <property type="protein sequence ID" value="WDR02604.1"/>
    <property type="molecule type" value="Genomic_DNA"/>
</dbReference>
<dbReference type="Proteomes" id="UP001220530">
    <property type="component" value="Chromosome"/>
</dbReference>
<evidence type="ECO:0000259" key="4">
    <source>
        <dbReference type="PROSITE" id="PS01124"/>
    </source>
</evidence>
<evidence type="ECO:0000313" key="6">
    <source>
        <dbReference type="Proteomes" id="UP001220530"/>
    </source>
</evidence>
<keyword evidence="1" id="KW-0805">Transcription regulation</keyword>
<dbReference type="SUPFAM" id="SSF46689">
    <property type="entry name" value="Homeodomain-like"/>
    <property type="match status" value="1"/>
</dbReference>
<evidence type="ECO:0000256" key="2">
    <source>
        <dbReference type="ARBA" id="ARBA00023125"/>
    </source>
</evidence>
<dbReference type="Pfam" id="PF12833">
    <property type="entry name" value="HTH_18"/>
    <property type="match status" value="1"/>
</dbReference>
<keyword evidence="2" id="KW-0238">DNA-binding</keyword>
<dbReference type="SMART" id="SM00342">
    <property type="entry name" value="HTH_ARAC"/>
    <property type="match status" value="1"/>
</dbReference>